<name>A0AA89PCE6_9GAMM</name>
<evidence type="ECO:0000313" key="1">
    <source>
        <dbReference type="EMBL" id="MBB5211499.1"/>
    </source>
</evidence>
<comment type="caution">
    <text evidence="1">The sequence shown here is derived from an EMBL/GenBank/DDBJ whole genome shotgun (WGS) entry which is preliminary data.</text>
</comment>
<organism evidence="1 2">
    <name type="scientific">Microbulbifer hydrolyticus</name>
    <dbReference type="NCBI Taxonomy" id="48074"/>
    <lineage>
        <taxon>Bacteria</taxon>
        <taxon>Pseudomonadati</taxon>
        <taxon>Pseudomonadota</taxon>
        <taxon>Gammaproteobacteria</taxon>
        <taxon>Cellvibrionales</taxon>
        <taxon>Microbulbiferaceae</taxon>
        <taxon>Microbulbifer</taxon>
    </lineage>
</organism>
<proteinExistence type="predicted"/>
<accession>A0AA89PCE6</accession>
<dbReference type="RefSeq" id="WP_202620651.1">
    <property type="nucleotide sequence ID" value="NZ_JACHHR010000002.1"/>
</dbReference>
<evidence type="ECO:0000313" key="2">
    <source>
        <dbReference type="Proteomes" id="UP000563601"/>
    </source>
</evidence>
<gene>
    <name evidence="1" type="ORF">HNQ53_001717</name>
</gene>
<reference evidence="1 2" key="1">
    <citation type="submission" date="2020-08" db="EMBL/GenBank/DDBJ databases">
        <title>Genomic Encyclopedia of Type Strains, Phase IV (KMG-IV): sequencing the most valuable type-strain genomes for metagenomic binning, comparative biology and taxonomic classification.</title>
        <authorList>
            <person name="Goeker M."/>
        </authorList>
    </citation>
    <scope>NUCLEOTIDE SEQUENCE [LARGE SCALE GENOMIC DNA]</scope>
    <source>
        <strain evidence="1 2">DSM 11525</strain>
    </source>
</reference>
<dbReference type="EMBL" id="JACHHR010000002">
    <property type="protein sequence ID" value="MBB5211499.1"/>
    <property type="molecule type" value="Genomic_DNA"/>
</dbReference>
<dbReference type="AlphaFoldDB" id="A0AA89PCE6"/>
<dbReference type="Proteomes" id="UP000563601">
    <property type="component" value="Unassembled WGS sequence"/>
</dbReference>
<sequence>MKCAKLSVISFIMTPIKSCELELSRFFNRYYKYCASSDADDLKDLLSVMCSACEKLEKVKAVNFGKNKRYRALKALRNFATHESELLNSAKAISVVSVKMIHAEVQLMSLLPLEVVDYAIRNLKSKQTKKYLKEVTINYGRYVDIYPALFNFTVDLYFEVIKHKLNIEGSGFEELKNSINYEKVNGFPHYISGKVIMLDGSDVNNFIETQAVSIEHKNLEFAEAPIGEGGLYSFVTAYDAMPFDEGRKMEKEDKSYILNLLIDSGVVTFNCKELSATRPLSPIEAVIIYEYLNDGL</sequence>
<protein>
    <submittedName>
        <fullName evidence="1">Uncharacterized protein</fullName>
    </submittedName>
</protein>